<sequence>MKSLFITSILTLLTFQLYAYDSEELNADVNTVAKVISEDSRNSVVLFLVHGDSGISGKKPHGSDDCKKCNQRNEKRRSRA</sequence>
<feature type="compositionally biased region" description="Basic and acidic residues" evidence="1">
    <location>
        <begin position="61"/>
        <end position="73"/>
    </location>
</feature>
<name>A0ABU1B040_9BACT</name>
<gene>
    <name evidence="3" type="ORF">QEH52_19710</name>
</gene>
<evidence type="ECO:0000256" key="1">
    <source>
        <dbReference type="SAM" id="MobiDB-lite"/>
    </source>
</evidence>
<feature type="chain" id="PRO_5045212504" evidence="2">
    <location>
        <begin position="20"/>
        <end position="80"/>
    </location>
</feature>
<keyword evidence="4" id="KW-1185">Reference proteome</keyword>
<dbReference type="EMBL" id="JARXHW010000146">
    <property type="protein sequence ID" value="MDQ8209755.1"/>
    <property type="molecule type" value="Genomic_DNA"/>
</dbReference>
<dbReference type="Proteomes" id="UP001225316">
    <property type="component" value="Unassembled WGS sequence"/>
</dbReference>
<evidence type="ECO:0000313" key="3">
    <source>
        <dbReference type="EMBL" id="MDQ8209755.1"/>
    </source>
</evidence>
<organism evidence="3 4">
    <name type="scientific">Thalassobacterium maritimum</name>
    <dbReference type="NCBI Taxonomy" id="3041265"/>
    <lineage>
        <taxon>Bacteria</taxon>
        <taxon>Pseudomonadati</taxon>
        <taxon>Verrucomicrobiota</taxon>
        <taxon>Opitutia</taxon>
        <taxon>Puniceicoccales</taxon>
        <taxon>Coraliomargaritaceae</taxon>
        <taxon>Thalassobacterium</taxon>
    </lineage>
</organism>
<dbReference type="RefSeq" id="WP_308952673.1">
    <property type="nucleotide sequence ID" value="NZ_JARXHW010000146.1"/>
</dbReference>
<accession>A0ABU1B040</accession>
<comment type="caution">
    <text evidence="3">The sequence shown here is derived from an EMBL/GenBank/DDBJ whole genome shotgun (WGS) entry which is preliminary data.</text>
</comment>
<evidence type="ECO:0000313" key="4">
    <source>
        <dbReference type="Proteomes" id="UP001225316"/>
    </source>
</evidence>
<keyword evidence="2" id="KW-0732">Signal</keyword>
<feature type="region of interest" description="Disordered" evidence="1">
    <location>
        <begin position="53"/>
        <end position="80"/>
    </location>
</feature>
<evidence type="ECO:0000256" key="2">
    <source>
        <dbReference type="SAM" id="SignalP"/>
    </source>
</evidence>
<feature type="signal peptide" evidence="2">
    <location>
        <begin position="1"/>
        <end position="19"/>
    </location>
</feature>
<proteinExistence type="predicted"/>
<protein>
    <submittedName>
        <fullName evidence="3">Uncharacterized protein</fullName>
    </submittedName>
</protein>
<reference evidence="3 4" key="1">
    <citation type="submission" date="2023-04" db="EMBL/GenBank/DDBJ databases">
        <title>A novel bacteria isolated from coastal sediment.</title>
        <authorList>
            <person name="Liu X.-J."/>
            <person name="Du Z.-J."/>
        </authorList>
    </citation>
    <scope>NUCLEOTIDE SEQUENCE [LARGE SCALE GENOMIC DNA]</scope>
    <source>
        <strain evidence="3 4">SDUM461003</strain>
    </source>
</reference>